<accession>A0A840W5X7</accession>
<comment type="caution">
    <text evidence="1">The sequence shown here is derived from an EMBL/GenBank/DDBJ whole genome shotgun (WGS) entry which is preliminary data.</text>
</comment>
<sequence>MAYPTSTVTEYWDRYASGVNAESDLEAAFGWTQWDGRGPGCELLGDPGSALELGCGRRVEVAALARAGIKAEGVDVSPVQVEQSRERWRPLGASFHQGDVIAFLEAAEQRWDAIYSVWGAVWFSDPRVLLPLVRERLAPGGRLVFSHAEPVPGSSGPQGMYGGGFRGRRVWLHQWAATPEEWEELLQAAGFVGPRVWVEPAPQPDHVGTLIGVAHQG</sequence>
<dbReference type="GO" id="GO:0032259">
    <property type="term" value="P:methylation"/>
    <property type="evidence" value="ECO:0007669"/>
    <property type="project" value="UniProtKB-KW"/>
</dbReference>
<gene>
    <name evidence="1" type="ORF">HNR07_002599</name>
</gene>
<keyword evidence="1" id="KW-0489">Methyltransferase</keyword>
<dbReference type="Proteomes" id="UP000579647">
    <property type="component" value="Unassembled WGS sequence"/>
</dbReference>
<dbReference type="RefSeq" id="WP_184365148.1">
    <property type="nucleotide sequence ID" value="NZ_BAAAKM010000120.1"/>
</dbReference>
<evidence type="ECO:0000313" key="1">
    <source>
        <dbReference type="EMBL" id="MBB5491462.1"/>
    </source>
</evidence>
<dbReference type="Pfam" id="PF13489">
    <property type="entry name" value="Methyltransf_23"/>
    <property type="match status" value="1"/>
</dbReference>
<keyword evidence="1" id="KW-0808">Transferase</keyword>
<dbReference type="GO" id="GO:0008168">
    <property type="term" value="F:methyltransferase activity"/>
    <property type="evidence" value="ECO:0007669"/>
    <property type="project" value="UniProtKB-KW"/>
</dbReference>
<dbReference type="EMBL" id="JACHDO010000001">
    <property type="protein sequence ID" value="MBB5491462.1"/>
    <property type="molecule type" value="Genomic_DNA"/>
</dbReference>
<name>A0A840W5X7_9ACTN</name>
<dbReference type="AlphaFoldDB" id="A0A840W5X7"/>
<protein>
    <submittedName>
        <fullName evidence="1">SAM-dependent methyltransferase</fullName>
    </submittedName>
</protein>
<reference evidence="1 2" key="1">
    <citation type="submission" date="2020-08" db="EMBL/GenBank/DDBJ databases">
        <title>Sequencing the genomes of 1000 actinobacteria strains.</title>
        <authorList>
            <person name="Klenk H.-P."/>
        </authorList>
    </citation>
    <scope>NUCLEOTIDE SEQUENCE [LARGE SCALE GENOMIC DNA]</scope>
    <source>
        <strain evidence="1 2">DSM 44598</strain>
    </source>
</reference>
<dbReference type="CDD" id="cd02440">
    <property type="entry name" value="AdoMet_MTases"/>
    <property type="match status" value="1"/>
</dbReference>
<dbReference type="SUPFAM" id="SSF53335">
    <property type="entry name" value="S-adenosyl-L-methionine-dependent methyltransferases"/>
    <property type="match status" value="1"/>
</dbReference>
<keyword evidence="2" id="KW-1185">Reference proteome</keyword>
<evidence type="ECO:0000313" key="2">
    <source>
        <dbReference type="Proteomes" id="UP000579647"/>
    </source>
</evidence>
<proteinExistence type="predicted"/>
<dbReference type="InterPro" id="IPR029063">
    <property type="entry name" value="SAM-dependent_MTases_sf"/>
</dbReference>
<organism evidence="1 2">
    <name type="scientific">Nocardiopsis metallicus</name>
    <dbReference type="NCBI Taxonomy" id="179819"/>
    <lineage>
        <taxon>Bacteria</taxon>
        <taxon>Bacillati</taxon>
        <taxon>Actinomycetota</taxon>
        <taxon>Actinomycetes</taxon>
        <taxon>Streptosporangiales</taxon>
        <taxon>Nocardiopsidaceae</taxon>
        <taxon>Nocardiopsis</taxon>
    </lineage>
</organism>
<dbReference type="Gene3D" id="3.40.50.150">
    <property type="entry name" value="Vaccinia Virus protein VP39"/>
    <property type="match status" value="1"/>
</dbReference>